<dbReference type="Proteomes" id="UP000784294">
    <property type="component" value="Unassembled WGS sequence"/>
</dbReference>
<comment type="caution">
    <text evidence="1">The sequence shown here is derived from an EMBL/GenBank/DDBJ whole genome shotgun (WGS) entry which is preliminary data.</text>
</comment>
<evidence type="ECO:0000313" key="1">
    <source>
        <dbReference type="EMBL" id="VEL31641.1"/>
    </source>
</evidence>
<dbReference type="AlphaFoldDB" id="A0A3S5CLT8"/>
<accession>A0A3S5CLT8</accession>
<name>A0A3S5CLT8_9PLAT</name>
<keyword evidence="2" id="KW-1185">Reference proteome</keyword>
<organism evidence="1 2">
    <name type="scientific">Protopolystoma xenopodis</name>
    <dbReference type="NCBI Taxonomy" id="117903"/>
    <lineage>
        <taxon>Eukaryota</taxon>
        <taxon>Metazoa</taxon>
        <taxon>Spiralia</taxon>
        <taxon>Lophotrochozoa</taxon>
        <taxon>Platyhelminthes</taxon>
        <taxon>Monogenea</taxon>
        <taxon>Polyopisthocotylea</taxon>
        <taxon>Polystomatidea</taxon>
        <taxon>Polystomatidae</taxon>
        <taxon>Protopolystoma</taxon>
    </lineage>
</organism>
<dbReference type="EMBL" id="CAAALY010124921">
    <property type="protein sequence ID" value="VEL31641.1"/>
    <property type="molecule type" value="Genomic_DNA"/>
</dbReference>
<gene>
    <name evidence="1" type="ORF">PXEA_LOCUS25081</name>
</gene>
<evidence type="ECO:0000313" key="2">
    <source>
        <dbReference type="Proteomes" id="UP000784294"/>
    </source>
</evidence>
<protein>
    <submittedName>
        <fullName evidence="1">Uncharacterized protein</fullName>
    </submittedName>
</protein>
<sequence>MAGPTHFDAKPGVAVACNRDCDCDCDCNRVRKERASDMPAVKSRPPSRLFGPIAELSLHSCPPPPLLCLFMCLHVRGCIGACVRCQWALRLSGWSSLAVNGRNTRLALTDHLPETSILPKLRNGASATDSPFP</sequence>
<reference evidence="1" key="1">
    <citation type="submission" date="2018-11" db="EMBL/GenBank/DDBJ databases">
        <authorList>
            <consortium name="Pathogen Informatics"/>
        </authorList>
    </citation>
    <scope>NUCLEOTIDE SEQUENCE</scope>
</reference>
<proteinExistence type="predicted"/>